<dbReference type="EMBL" id="JAASQJ010000003">
    <property type="protein sequence ID" value="NIJ53800.1"/>
    <property type="molecule type" value="Genomic_DNA"/>
</dbReference>
<sequence length="145" mass="15237">MKAIKNISAGLAGAVALNILHETAKRFYSKAPRVDLIGEEALSKSLNALGISSPSRKNLFGLTLAGDLISNSMYYSMVPVGKSKNLIFRGAAYGLAAGIGALTLTKPMGLDDDHVNKTVQTKVLTVAWYLVGGLVAAFVAQKIGE</sequence>
<keyword evidence="1" id="KW-1133">Transmembrane helix</keyword>
<protein>
    <submittedName>
        <fullName evidence="2">Uncharacterized protein</fullName>
    </submittedName>
</protein>
<name>A0ABX0UQ48_9BACT</name>
<feature type="transmembrane region" description="Helical" evidence="1">
    <location>
        <begin position="123"/>
        <end position="140"/>
    </location>
</feature>
<proteinExistence type="predicted"/>
<evidence type="ECO:0000313" key="3">
    <source>
        <dbReference type="Proteomes" id="UP001179181"/>
    </source>
</evidence>
<keyword evidence="1" id="KW-0812">Transmembrane</keyword>
<accession>A0ABX0UQ48</accession>
<evidence type="ECO:0000313" key="2">
    <source>
        <dbReference type="EMBL" id="NIJ53800.1"/>
    </source>
</evidence>
<keyword evidence="3" id="KW-1185">Reference proteome</keyword>
<organism evidence="2 3">
    <name type="scientific">Dyadobacter arcticus</name>
    <dbReference type="NCBI Taxonomy" id="1078754"/>
    <lineage>
        <taxon>Bacteria</taxon>
        <taxon>Pseudomonadati</taxon>
        <taxon>Bacteroidota</taxon>
        <taxon>Cytophagia</taxon>
        <taxon>Cytophagales</taxon>
        <taxon>Spirosomataceae</taxon>
        <taxon>Dyadobacter</taxon>
    </lineage>
</organism>
<comment type="caution">
    <text evidence="2">The sequence shown here is derived from an EMBL/GenBank/DDBJ whole genome shotgun (WGS) entry which is preliminary data.</text>
</comment>
<gene>
    <name evidence="2" type="ORF">FHS68_002982</name>
</gene>
<dbReference type="RefSeq" id="WP_167271336.1">
    <property type="nucleotide sequence ID" value="NZ_JAASQJ010000003.1"/>
</dbReference>
<keyword evidence="1" id="KW-0472">Membrane</keyword>
<feature type="transmembrane region" description="Helical" evidence="1">
    <location>
        <begin position="86"/>
        <end position="103"/>
    </location>
</feature>
<evidence type="ECO:0000256" key="1">
    <source>
        <dbReference type="SAM" id="Phobius"/>
    </source>
</evidence>
<dbReference type="Proteomes" id="UP001179181">
    <property type="component" value="Unassembled WGS sequence"/>
</dbReference>
<reference evidence="2 3" key="1">
    <citation type="submission" date="2020-03" db="EMBL/GenBank/DDBJ databases">
        <title>Genomic Encyclopedia of Type Strains, Phase IV (KMG-IV): sequencing the most valuable type-strain genomes for metagenomic binning, comparative biology and taxonomic classification.</title>
        <authorList>
            <person name="Goeker M."/>
        </authorList>
    </citation>
    <scope>NUCLEOTIDE SEQUENCE [LARGE SCALE GENOMIC DNA]</scope>
    <source>
        <strain evidence="2 3">DSM 102865</strain>
    </source>
</reference>